<gene>
    <name evidence="7" type="primary">atpH</name>
    <name evidence="8" type="ORF">J2S08_003440</name>
</gene>
<evidence type="ECO:0000256" key="2">
    <source>
        <dbReference type="ARBA" id="ARBA00022448"/>
    </source>
</evidence>
<dbReference type="Proteomes" id="UP001223586">
    <property type="component" value="Unassembled WGS sequence"/>
</dbReference>
<proteinExistence type="inferred from homology"/>
<comment type="function">
    <text evidence="7">This protein is part of the stalk that links CF(0) to CF(1). It either transmits conformational changes from CF(0) to CF(1) or is implicated in proton conduction.</text>
</comment>
<comment type="function">
    <text evidence="7">F(1)F(0) ATP synthase produces ATP from ADP in the presence of a proton or sodium gradient. F-type ATPases consist of two structural domains, F(1) containing the extramembraneous catalytic core and F(0) containing the membrane proton channel, linked together by a central stalk and a peripheral stalk. During catalysis, ATP synthesis in the catalytic domain of F(1) is coupled via a rotary mechanism of the central stalk subunits to proton translocation.</text>
</comment>
<keyword evidence="7" id="KW-1003">Cell membrane</keyword>
<evidence type="ECO:0000313" key="9">
    <source>
        <dbReference type="Proteomes" id="UP001223586"/>
    </source>
</evidence>
<comment type="caution">
    <text evidence="8">The sequence shown here is derived from an EMBL/GenBank/DDBJ whole genome shotgun (WGS) entry which is preliminary data.</text>
</comment>
<dbReference type="InterPro" id="IPR000711">
    <property type="entry name" value="ATPase_OSCP/dsu"/>
</dbReference>
<dbReference type="Pfam" id="PF00213">
    <property type="entry name" value="OSCP"/>
    <property type="match status" value="1"/>
</dbReference>
<keyword evidence="7" id="KW-0139">CF(1)</keyword>
<dbReference type="PRINTS" id="PR00125">
    <property type="entry name" value="ATPASEDELTA"/>
</dbReference>
<evidence type="ECO:0000313" key="8">
    <source>
        <dbReference type="EMBL" id="MDQ0177560.1"/>
    </source>
</evidence>
<evidence type="ECO:0000256" key="7">
    <source>
        <dbReference type="HAMAP-Rule" id="MF_01416"/>
    </source>
</evidence>
<dbReference type="NCBIfam" id="NF004403">
    <property type="entry name" value="PRK05758.2-4"/>
    <property type="match status" value="1"/>
</dbReference>
<keyword evidence="5 7" id="KW-0472">Membrane</keyword>
<keyword evidence="3 7" id="KW-0375">Hydrogen ion transport</keyword>
<evidence type="ECO:0000256" key="5">
    <source>
        <dbReference type="ARBA" id="ARBA00023136"/>
    </source>
</evidence>
<name>A0ABT9WWF4_9BACI</name>
<comment type="subcellular location">
    <subcellularLocation>
        <location evidence="7">Cell membrane</location>
        <topology evidence="7">Peripheral membrane protein</topology>
    </subcellularLocation>
    <subcellularLocation>
        <location evidence="1">Membrane</location>
    </subcellularLocation>
</comment>
<organism evidence="8 9">
    <name type="scientific">Bacillus chungangensis</name>
    <dbReference type="NCBI Taxonomy" id="587633"/>
    <lineage>
        <taxon>Bacteria</taxon>
        <taxon>Bacillati</taxon>
        <taxon>Bacillota</taxon>
        <taxon>Bacilli</taxon>
        <taxon>Bacillales</taxon>
        <taxon>Bacillaceae</taxon>
        <taxon>Bacillus</taxon>
    </lineage>
</organism>
<evidence type="ECO:0000256" key="6">
    <source>
        <dbReference type="ARBA" id="ARBA00023310"/>
    </source>
</evidence>
<dbReference type="HAMAP" id="MF_01416">
    <property type="entry name" value="ATP_synth_delta_bact"/>
    <property type="match status" value="1"/>
</dbReference>
<protein>
    <recommendedName>
        <fullName evidence="7">ATP synthase subunit delta</fullName>
    </recommendedName>
    <alternativeName>
        <fullName evidence="7">ATP synthase F(1) sector subunit delta</fullName>
    </alternativeName>
    <alternativeName>
        <fullName evidence="7">F-type ATPase subunit delta</fullName>
        <shortName evidence="7">F-ATPase subunit delta</shortName>
    </alternativeName>
</protein>
<dbReference type="PANTHER" id="PTHR11910">
    <property type="entry name" value="ATP SYNTHASE DELTA CHAIN"/>
    <property type="match status" value="1"/>
</dbReference>
<sequence>MSYNSVAKRYATALFQLAKEKNIIEQVEEDLRVVKKVLSENPSFLELLKSPRLSPGDKKTLIKETFHSVSLYVLNVMMILTDRHREEHMISIVDAYVKLANEEKGIEDAVVYSYRALTEMESKAVSAAFAAKIGKKALNIQNVIDTDLLGGMKIVIGNRIYDGSLREKLNRLERTLIS</sequence>
<evidence type="ECO:0000256" key="3">
    <source>
        <dbReference type="ARBA" id="ARBA00022781"/>
    </source>
</evidence>
<keyword evidence="2 7" id="KW-0813">Transport</keyword>
<accession>A0ABT9WWF4</accession>
<reference evidence="8 9" key="1">
    <citation type="submission" date="2023-07" db="EMBL/GenBank/DDBJ databases">
        <title>Genomic Encyclopedia of Type Strains, Phase IV (KMG-IV): sequencing the most valuable type-strain genomes for metagenomic binning, comparative biology and taxonomic classification.</title>
        <authorList>
            <person name="Goeker M."/>
        </authorList>
    </citation>
    <scope>NUCLEOTIDE SEQUENCE [LARGE SCALE GENOMIC DNA]</scope>
    <source>
        <strain evidence="8 9">DSM 23837</strain>
    </source>
</reference>
<dbReference type="Gene3D" id="1.10.520.20">
    <property type="entry name" value="N-terminal domain of the delta subunit of the F1F0-ATP synthase"/>
    <property type="match status" value="1"/>
</dbReference>
<comment type="similarity">
    <text evidence="7">Belongs to the ATPase delta chain family.</text>
</comment>
<evidence type="ECO:0000256" key="1">
    <source>
        <dbReference type="ARBA" id="ARBA00004370"/>
    </source>
</evidence>
<dbReference type="EMBL" id="JAUSTT010000023">
    <property type="protein sequence ID" value="MDQ0177560.1"/>
    <property type="molecule type" value="Genomic_DNA"/>
</dbReference>
<keyword evidence="4 7" id="KW-0406">Ion transport</keyword>
<dbReference type="NCBIfam" id="TIGR01145">
    <property type="entry name" value="ATP_synt_delta"/>
    <property type="match status" value="1"/>
</dbReference>
<dbReference type="RefSeq" id="WP_307231641.1">
    <property type="nucleotide sequence ID" value="NZ_JAUSTT010000023.1"/>
</dbReference>
<keyword evidence="9" id="KW-1185">Reference proteome</keyword>
<dbReference type="SUPFAM" id="SSF47928">
    <property type="entry name" value="N-terminal domain of the delta subunit of the F1F0-ATP synthase"/>
    <property type="match status" value="1"/>
</dbReference>
<evidence type="ECO:0000256" key="4">
    <source>
        <dbReference type="ARBA" id="ARBA00023065"/>
    </source>
</evidence>
<dbReference type="InterPro" id="IPR026015">
    <property type="entry name" value="ATP_synth_OSCP/delta_N_sf"/>
</dbReference>
<keyword evidence="6 7" id="KW-0066">ATP synthesis</keyword>